<dbReference type="SUPFAM" id="SSF47459">
    <property type="entry name" value="HLH, helix-loop-helix DNA-binding domain"/>
    <property type="match status" value="1"/>
</dbReference>
<reference evidence="7 8" key="1">
    <citation type="journal article" date="2020" name="IScience">
        <title>Genome Sequencing of the Endangered Kingdonia uniflora (Circaeasteraceae, Ranunculales) Reveals Potential Mechanisms of Evolutionary Specialization.</title>
        <authorList>
            <person name="Sun Y."/>
            <person name="Deng T."/>
            <person name="Zhang A."/>
            <person name="Moore M.J."/>
            <person name="Landis J.B."/>
            <person name="Lin N."/>
            <person name="Zhang H."/>
            <person name="Zhang X."/>
            <person name="Huang J."/>
            <person name="Zhang X."/>
            <person name="Sun H."/>
            <person name="Wang H."/>
        </authorList>
    </citation>
    <scope>NUCLEOTIDE SEQUENCE [LARGE SCALE GENOMIC DNA]</scope>
    <source>
        <strain evidence="7">TB1705</strain>
        <tissue evidence="7">Leaf</tissue>
    </source>
</reference>
<keyword evidence="4" id="KW-0539">Nucleus</keyword>
<evidence type="ECO:0000256" key="3">
    <source>
        <dbReference type="ARBA" id="ARBA00023163"/>
    </source>
</evidence>
<evidence type="ECO:0000313" key="8">
    <source>
        <dbReference type="Proteomes" id="UP000541444"/>
    </source>
</evidence>
<dbReference type="GO" id="GO:0003700">
    <property type="term" value="F:DNA-binding transcription factor activity"/>
    <property type="evidence" value="ECO:0007669"/>
    <property type="project" value="TreeGrafter"/>
</dbReference>
<dbReference type="PANTHER" id="PTHR31945">
    <property type="entry name" value="TRANSCRIPTION FACTOR SCREAM2-RELATED"/>
    <property type="match status" value="1"/>
</dbReference>
<organism evidence="7 8">
    <name type="scientific">Kingdonia uniflora</name>
    <dbReference type="NCBI Taxonomy" id="39325"/>
    <lineage>
        <taxon>Eukaryota</taxon>
        <taxon>Viridiplantae</taxon>
        <taxon>Streptophyta</taxon>
        <taxon>Embryophyta</taxon>
        <taxon>Tracheophyta</taxon>
        <taxon>Spermatophyta</taxon>
        <taxon>Magnoliopsida</taxon>
        <taxon>Ranunculales</taxon>
        <taxon>Circaeasteraceae</taxon>
        <taxon>Kingdonia</taxon>
    </lineage>
</organism>
<feature type="domain" description="BHLH" evidence="6">
    <location>
        <begin position="47"/>
        <end position="96"/>
    </location>
</feature>
<dbReference type="PROSITE" id="PS50888">
    <property type="entry name" value="BHLH"/>
    <property type="match status" value="1"/>
</dbReference>
<evidence type="ECO:0000259" key="6">
    <source>
        <dbReference type="PROSITE" id="PS50888"/>
    </source>
</evidence>
<protein>
    <recommendedName>
        <fullName evidence="6">BHLH domain-containing protein</fullName>
    </recommendedName>
</protein>
<dbReference type="GO" id="GO:0043565">
    <property type="term" value="F:sequence-specific DNA binding"/>
    <property type="evidence" value="ECO:0007669"/>
    <property type="project" value="TreeGrafter"/>
</dbReference>
<evidence type="ECO:0000256" key="1">
    <source>
        <dbReference type="ARBA" id="ARBA00004123"/>
    </source>
</evidence>
<proteinExistence type="predicted"/>
<evidence type="ECO:0000256" key="2">
    <source>
        <dbReference type="ARBA" id="ARBA00023015"/>
    </source>
</evidence>
<evidence type="ECO:0000313" key="7">
    <source>
        <dbReference type="EMBL" id="KAF6172719.1"/>
    </source>
</evidence>
<comment type="caution">
    <text evidence="7">The sequence shown here is derived from an EMBL/GenBank/DDBJ whole genome shotgun (WGS) entry which is preliminary data.</text>
</comment>
<dbReference type="AlphaFoldDB" id="A0A7J7NZV5"/>
<keyword evidence="8" id="KW-1185">Reference proteome</keyword>
<dbReference type="GO" id="GO:0005634">
    <property type="term" value="C:nucleus"/>
    <property type="evidence" value="ECO:0007669"/>
    <property type="project" value="UniProtKB-SubCell"/>
</dbReference>
<accession>A0A7J7NZV5</accession>
<feature type="compositionally biased region" description="Acidic residues" evidence="5">
    <location>
        <begin position="24"/>
        <end position="43"/>
    </location>
</feature>
<dbReference type="EMBL" id="JACGCM010000393">
    <property type="protein sequence ID" value="KAF6172719.1"/>
    <property type="molecule type" value="Genomic_DNA"/>
</dbReference>
<dbReference type="Pfam" id="PF00010">
    <property type="entry name" value="HLH"/>
    <property type="match status" value="1"/>
</dbReference>
<gene>
    <name evidence="7" type="ORF">GIB67_000777</name>
</gene>
<feature type="compositionally biased region" description="Basic and acidic residues" evidence="5">
    <location>
        <begin position="44"/>
        <end position="55"/>
    </location>
</feature>
<dbReference type="PANTHER" id="PTHR31945:SF11">
    <property type="entry name" value="TRANSCRIPTION FACTOR ABORTED MICROSPORES"/>
    <property type="match status" value="1"/>
</dbReference>
<dbReference type="SMART" id="SM00353">
    <property type="entry name" value="HLH"/>
    <property type="match status" value="1"/>
</dbReference>
<dbReference type="InterPro" id="IPR011598">
    <property type="entry name" value="bHLH_dom"/>
</dbReference>
<dbReference type="Proteomes" id="UP000541444">
    <property type="component" value="Unassembled WGS sequence"/>
</dbReference>
<dbReference type="InterPro" id="IPR036638">
    <property type="entry name" value="HLH_DNA-bd_sf"/>
</dbReference>
<evidence type="ECO:0000256" key="4">
    <source>
        <dbReference type="ARBA" id="ARBA00023242"/>
    </source>
</evidence>
<sequence>MVESPHIPTQPQEQQQETVNIINVDEEDEEHEEDEEDDEEEDKAEEKSLTRNLVSERNRRKRLNEQLCALRSLVPHVTKMNKKTILSDAIVYLKGIIEETKKEEEKLAALATKDQYLIPGINETREVIEQCRQRELPEISQIEVDMADREHFILKMSYSKERGVLRRVQQMIESLGMDVTSTSINPLDEHYMTIVSFLHVTKKGVLTQKQVVERVKATATKLGILIS</sequence>
<dbReference type="OrthoDB" id="1892097at2759"/>
<feature type="compositionally biased region" description="Low complexity" evidence="5">
    <location>
        <begin position="9"/>
        <end position="18"/>
    </location>
</feature>
<dbReference type="Gene3D" id="4.10.280.10">
    <property type="entry name" value="Helix-loop-helix DNA-binding domain"/>
    <property type="match status" value="1"/>
</dbReference>
<comment type="subcellular location">
    <subcellularLocation>
        <location evidence="1">Nucleus</location>
    </subcellularLocation>
</comment>
<keyword evidence="3" id="KW-0804">Transcription</keyword>
<feature type="region of interest" description="Disordered" evidence="5">
    <location>
        <begin position="1"/>
        <end position="55"/>
    </location>
</feature>
<evidence type="ECO:0000256" key="5">
    <source>
        <dbReference type="SAM" id="MobiDB-lite"/>
    </source>
</evidence>
<dbReference type="InterPro" id="IPR051358">
    <property type="entry name" value="TF_AMS/ICE1/BHLH6-like"/>
</dbReference>
<keyword evidence="2" id="KW-0805">Transcription regulation</keyword>
<dbReference type="GO" id="GO:0046983">
    <property type="term" value="F:protein dimerization activity"/>
    <property type="evidence" value="ECO:0007669"/>
    <property type="project" value="InterPro"/>
</dbReference>
<name>A0A7J7NZV5_9MAGN</name>